<dbReference type="InterPro" id="IPR051783">
    <property type="entry name" value="NAD(P)-dependent_oxidoreduct"/>
</dbReference>
<proteinExistence type="predicted"/>
<dbReference type="AlphaFoldDB" id="A0A7K1Y8H0"/>
<dbReference type="InterPro" id="IPR036291">
    <property type="entry name" value="NAD(P)-bd_dom_sf"/>
</dbReference>
<evidence type="ECO:0000313" key="2">
    <source>
        <dbReference type="EMBL" id="MXV50867.1"/>
    </source>
</evidence>
<dbReference type="SUPFAM" id="SSF51735">
    <property type="entry name" value="NAD(P)-binding Rossmann-fold domains"/>
    <property type="match status" value="1"/>
</dbReference>
<dbReference type="RefSeq" id="WP_160844054.1">
    <property type="nucleotide sequence ID" value="NZ_WVHT01000003.1"/>
</dbReference>
<protein>
    <submittedName>
        <fullName evidence="2">NAD-dependent epimerase/dehydratase family protein</fullName>
    </submittedName>
</protein>
<sequence>MRIFVTGATGFVGSAIVKELLDAGHKVLSLARSASSADQLIAIGAEVHRGSLDDLESLKRGAELADGVIHTAFIHDFSKFGENCETDRGAIEAMGSILAGTDKPLIITSGTGLFNLGRLVTEDDQITVGSASPRKASEEAAAVVAAQGVKISIVRLPPSVHDAGDYGFVPLLIALAREKSMSAYIGDGDNRWPAVHRLDAARLFRLALEKNVPSIYHAVGEEGLLFREIAEVIGKNLALPVVSKSGEDAAEYFGWFQHFASLNSPASSEQTRKALNWQPTHRGLIADLDSEAYFKRSE</sequence>
<comment type="caution">
    <text evidence="2">The sequence shown here is derived from an EMBL/GenBank/DDBJ whole genome shotgun (WGS) entry which is preliminary data.</text>
</comment>
<dbReference type="GO" id="GO:0004029">
    <property type="term" value="F:aldehyde dehydrogenase (NAD+) activity"/>
    <property type="evidence" value="ECO:0007669"/>
    <property type="project" value="TreeGrafter"/>
</dbReference>
<dbReference type="Proteomes" id="UP000466586">
    <property type="component" value="Unassembled WGS sequence"/>
</dbReference>
<gene>
    <name evidence="2" type="ORF">GS399_07760</name>
</gene>
<dbReference type="InterPro" id="IPR016040">
    <property type="entry name" value="NAD(P)-bd_dom"/>
</dbReference>
<dbReference type="PANTHER" id="PTHR48079:SF6">
    <property type="entry name" value="NAD(P)-BINDING DOMAIN-CONTAINING PROTEIN-RELATED"/>
    <property type="match status" value="1"/>
</dbReference>
<dbReference type="CDD" id="cd05262">
    <property type="entry name" value="SDR_a7"/>
    <property type="match status" value="1"/>
</dbReference>
<evidence type="ECO:0000313" key="3">
    <source>
        <dbReference type="Proteomes" id="UP000466586"/>
    </source>
</evidence>
<reference evidence="2 3" key="1">
    <citation type="submission" date="2019-11" db="EMBL/GenBank/DDBJ databases">
        <title>Pedobacter sp. HMF7647 Genome sequencing and assembly.</title>
        <authorList>
            <person name="Kang H."/>
            <person name="Kim H."/>
            <person name="Joh K."/>
        </authorList>
    </citation>
    <scope>NUCLEOTIDE SEQUENCE [LARGE SCALE GENOMIC DNA]</scope>
    <source>
        <strain evidence="2 3">HMF7647</strain>
    </source>
</reference>
<dbReference type="GO" id="GO:0005737">
    <property type="term" value="C:cytoplasm"/>
    <property type="evidence" value="ECO:0007669"/>
    <property type="project" value="TreeGrafter"/>
</dbReference>
<keyword evidence="3" id="KW-1185">Reference proteome</keyword>
<dbReference type="PANTHER" id="PTHR48079">
    <property type="entry name" value="PROTEIN YEEZ"/>
    <property type="match status" value="1"/>
</dbReference>
<evidence type="ECO:0000259" key="1">
    <source>
        <dbReference type="Pfam" id="PF13460"/>
    </source>
</evidence>
<feature type="domain" description="NAD(P)-binding" evidence="1">
    <location>
        <begin position="7"/>
        <end position="157"/>
    </location>
</feature>
<dbReference type="Pfam" id="PF13460">
    <property type="entry name" value="NAD_binding_10"/>
    <property type="match status" value="1"/>
</dbReference>
<dbReference type="Gene3D" id="3.40.50.720">
    <property type="entry name" value="NAD(P)-binding Rossmann-like Domain"/>
    <property type="match status" value="1"/>
</dbReference>
<dbReference type="EMBL" id="WVHT01000003">
    <property type="protein sequence ID" value="MXV50867.1"/>
    <property type="molecule type" value="Genomic_DNA"/>
</dbReference>
<accession>A0A7K1Y8H0</accession>
<organism evidence="2 3">
    <name type="scientific">Hufsiella arboris</name>
    <dbReference type="NCBI Taxonomy" id="2695275"/>
    <lineage>
        <taxon>Bacteria</taxon>
        <taxon>Pseudomonadati</taxon>
        <taxon>Bacteroidota</taxon>
        <taxon>Sphingobacteriia</taxon>
        <taxon>Sphingobacteriales</taxon>
        <taxon>Sphingobacteriaceae</taxon>
        <taxon>Hufsiella</taxon>
    </lineage>
</organism>
<name>A0A7K1Y8H0_9SPHI</name>